<feature type="transmembrane region" description="Helical" evidence="1">
    <location>
        <begin position="57"/>
        <end position="81"/>
    </location>
</feature>
<keyword evidence="1" id="KW-1133">Transmembrane helix</keyword>
<proteinExistence type="predicted"/>
<dbReference type="Proteomes" id="UP001500571">
    <property type="component" value="Unassembled WGS sequence"/>
</dbReference>
<comment type="caution">
    <text evidence="3">The sequence shown here is derived from an EMBL/GenBank/DDBJ whole genome shotgun (WGS) entry which is preliminary data.</text>
</comment>
<keyword evidence="1" id="KW-0812">Transmembrane</keyword>
<protein>
    <submittedName>
        <fullName evidence="3">CPBP family intramembrane metalloprotease</fullName>
    </submittedName>
</protein>
<accession>A0ABN2RFX6</accession>
<keyword evidence="4" id="KW-1185">Reference proteome</keyword>
<keyword evidence="1" id="KW-0472">Membrane</keyword>
<sequence length="230" mass="24073">MSSILSLLRRSLLDVVPRDHREAPAVLRRRQLVTAGFAVLGALVLGVSLRIEPGNGWFYPATVALAAVWVIGSFASGRLHLGWIGGGSGVVRPVLAPVLVGLLLAGLFVVGALVVRQVPYLGDRVAGVLGYTDEGSRTVLLLIAGLNGVAEELFFRGAVYAAVTRRPVLWTTLGYTAVTLATGNVMLALAAAVLGLVVGLERRASGGILAPVLTHVTWSAVMLLVLPPLF</sequence>
<evidence type="ECO:0000256" key="1">
    <source>
        <dbReference type="SAM" id="Phobius"/>
    </source>
</evidence>
<evidence type="ECO:0000313" key="3">
    <source>
        <dbReference type="EMBL" id="GAA1968355.1"/>
    </source>
</evidence>
<keyword evidence="3" id="KW-0378">Hydrolase</keyword>
<evidence type="ECO:0000259" key="2">
    <source>
        <dbReference type="Pfam" id="PF02517"/>
    </source>
</evidence>
<name>A0ABN2RFX6_9ACTN</name>
<keyword evidence="3" id="KW-0645">Protease</keyword>
<feature type="transmembrane region" description="Helical" evidence="1">
    <location>
        <begin position="207"/>
        <end position="226"/>
    </location>
</feature>
<dbReference type="GO" id="GO:0008237">
    <property type="term" value="F:metallopeptidase activity"/>
    <property type="evidence" value="ECO:0007669"/>
    <property type="project" value="UniProtKB-KW"/>
</dbReference>
<evidence type="ECO:0000313" key="4">
    <source>
        <dbReference type="Proteomes" id="UP001500571"/>
    </source>
</evidence>
<feature type="transmembrane region" description="Helical" evidence="1">
    <location>
        <begin position="32"/>
        <end position="51"/>
    </location>
</feature>
<feature type="transmembrane region" description="Helical" evidence="1">
    <location>
        <begin position="173"/>
        <end position="200"/>
    </location>
</feature>
<reference evidence="3 4" key="1">
    <citation type="journal article" date="2019" name="Int. J. Syst. Evol. Microbiol.">
        <title>The Global Catalogue of Microorganisms (GCM) 10K type strain sequencing project: providing services to taxonomists for standard genome sequencing and annotation.</title>
        <authorList>
            <consortium name="The Broad Institute Genomics Platform"/>
            <consortium name="The Broad Institute Genome Sequencing Center for Infectious Disease"/>
            <person name="Wu L."/>
            <person name="Ma J."/>
        </authorList>
    </citation>
    <scope>NUCLEOTIDE SEQUENCE [LARGE SCALE GENOMIC DNA]</scope>
    <source>
        <strain evidence="3 4">JCM 15309</strain>
    </source>
</reference>
<dbReference type="EMBL" id="BAAAPB010000003">
    <property type="protein sequence ID" value="GAA1968355.1"/>
    <property type="molecule type" value="Genomic_DNA"/>
</dbReference>
<organism evidence="3 4">
    <name type="scientific">Nocardioides panacihumi</name>
    <dbReference type="NCBI Taxonomy" id="400774"/>
    <lineage>
        <taxon>Bacteria</taxon>
        <taxon>Bacillati</taxon>
        <taxon>Actinomycetota</taxon>
        <taxon>Actinomycetes</taxon>
        <taxon>Propionibacteriales</taxon>
        <taxon>Nocardioidaceae</taxon>
        <taxon>Nocardioides</taxon>
    </lineage>
</organism>
<keyword evidence="3" id="KW-0482">Metalloprotease</keyword>
<dbReference type="Pfam" id="PF02517">
    <property type="entry name" value="Rce1-like"/>
    <property type="match status" value="1"/>
</dbReference>
<feature type="domain" description="CAAX prenyl protease 2/Lysostaphin resistance protein A-like" evidence="2">
    <location>
        <begin position="139"/>
        <end position="220"/>
    </location>
</feature>
<dbReference type="InterPro" id="IPR003675">
    <property type="entry name" value="Rce1/LyrA-like_dom"/>
</dbReference>
<gene>
    <name evidence="3" type="ORF">GCM10009798_31030</name>
</gene>
<feature type="transmembrane region" description="Helical" evidence="1">
    <location>
        <begin position="93"/>
        <end position="115"/>
    </location>
</feature>